<reference evidence="1 2" key="1">
    <citation type="submission" date="2023-11" db="EMBL/GenBank/DDBJ databases">
        <title>Actinomadura monticuli sp. nov., isolated from volcanic ash.</title>
        <authorList>
            <person name="Lee S.D."/>
            <person name="Yang H."/>
            <person name="Kim I.S."/>
        </authorList>
    </citation>
    <scope>NUCLEOTIDE SEQUENCE [LARGE SCALE GENOMIC DNA]</scope>
    <source>
        <strain evidence="1 2">DSM 45346</strain>
    </source>
</reference>
<comment type="caution">
    <text evidence="1">The sequence shown here is derived from an EMBL/GenBank/DDBJ whole genome shotgun (WGS) entry which is preliminary data.</text>
</comment>
<proteinExistence type="predicted"/>
<evidence type="ECO:0000313" key="1">
    <source>
        <dbReference type="EMBL" id="MFA1558046.1"/>
    </source>
</evidence>
<dbReference type="EMBL" id="JAXCEH010000026">
    <property type="protein sequence ID" value="MFA1558046.1"/>
    <property type="molecule type" value="Genomic_DNA"/>
</dbReference>
<gene>
    <name evidence="1" type="ORF">SM436_30550</name>
</gene>
<accession>A0ABV4R609</accession>
<evidence type="ECO:0000313" key="2">
    <source>
        <dbReference type="Proteomes" id="UP001569904"/>
    </source>
</evidence>
<sequence length="141" mass="15101">MLCLRAAGQAPRNAETTPVEEYLALKPNPELATFRIRVALTAVCFSGVDGPDDGHSILNRIVSEVLDVEDGYVARDLLRNSDLRGRLIAAQQAHLVSTVQSAGLGKGVMPEPLSTELLAAAEESRYAAAELLHRLPVAELS</sequence>
<name>A0ABV4R609_9ACTN</name>
<protein>
    <submittedName>
        <fullName evidence="1">Uncharacterized protein</fullName>
    </submittedName>
</protein>
<dbReference type="RefSeq" id="WP_371944925.1">
    <property type="nucleotide sequence ID" value="NZ_JAXCEH010000026.1"/>
</dbReference>
<dbReference type="Proteomes" id="UP001569904">
    <property type="component" value="Unassembled WGS sequence"/>
</dbReference>
<keyword evidence="2" id="KW-1185">Reference proteome</keyword>
<organism evidence="1 2">
    <name type="scientific">Actinomadura chokoriensis</name>
    <dbReference type="NCBI Taxonomy" id="454156"/>
    <lineage>
        <taxon>Bacteria</taxon>
        <taxon>Bacillati</taxon>
        <taxon>Actinomycetota</taxon>
        <taxon>Actinomycetes</taxon>
        <taxon>Streptosporangiales</taxon>
        <taxon>Thermomonosporaceae</taxon>
        <taxon>Actinomadura</taxon>
    </lineage>
</organism>